<dbReference type="PANTHER" id="PTHR43397">
    <property type="entry name" value="ERGOTHIONEINE BIOSYNTHESIS PROTEIN 1"/>
    <property type="match status" value="1"/>
</dbReference>
<organism evidence="4 5">
    <name type="scientific">Halopseudomonas bauzanensis</name>
    <dbReference type="NCBI Taxonomy" id="653930"/>
    <lineage>
        <taxon>Bacteria</taxon>
        <taxon>Pseudomonadati</taxon>
        <taxon>Pseudomonadota</taxon>
        <taxon>Gammaproteobacteria</taxon>
        <taxon>Pseudomonadales</taxon>
        <taxon>Pseudomonadaceae</taxon>
        <taxon>Halopseudomonas</taxon>
    </lineage>
</organism>
<reference evidence="4 5" key="1">
    <citation type="submission" date="2019-04" db="EMBL/GenBank/DDBJ databases">
        <title>Crypto-aerobic microbial life in anoxic (sulfidic) marine sediments.</title>
        <authorList>
            <person name="Bhattacharya S."/>
            <person name="Roy C."/>
            <person name="Mondal N."/>
            <person name="Sarkar J."/>
            <person name="Mandal S."/>
            <person name="Rameez M.J."/>
            <person name="Ghosh W."/>
        </authorList>
    </citation>
    <scope>NUCLEOTIDE SEQUENCE [LARGE SCALE GENOMIC DNA]</scope>
    <source>
        <strain evidence="4 5">SBBB</strain>
    </source>
</reference>
<keyword evidence="2 4" id="KW-0808">Transferase</keyword>
<gene>
    <name evidence="4" type="primary">egtD</name>
    <name evidence="4" type="ORF">FA869_06270</name>
</gene>
<dbReference type="InterPro" id="IPR019257">
    <property type="entry name" value="MeTrfase_dom"/>
</dbReference>
<dbReference type="PIRSF" id="PIRSF018005">
    <property type="entry name" value="UCP018005"/>
    <property type="match status" value="1"/>
</dbReference>
<evidence type="ECO:0000313" key="4">
    <source>
        <dbReference type="EMBL" id="TKA92002.1"/>
    </source>
</evidence>
<name>A0A4U0YIV3_9GAMM</name>
<evidence type="ECO:0000259" key="3">
    <source>
        <dbReference type="Pfam" id="PF10017"/>
    </source>
</evidence>
<evidence type="ECO:0000256" key="2">
    <source>
        <dbReference type="ARBA" id="ARBA00022679"/>
    </source>
</evidence>
<dbReference type="InterPro" id="IPR051128">
    <property type="entry name" value="EgtD_Methyltrsf_superfamily"/>
</dbReference>
<dbReference type="GO" id="GO:0052706">
    <property type="term" value="F:L-histidine N(alpha)-methyltransferase activity"/>
    <property type="evidence" value="ECO:0007669"/>
    <property type="project" value="UniProtKB-EC"/>
</dbReference>
<dbReference type="SUPFAM" id="SSF53335">
    <property type="entry name" value="S-adenosyl-L-methionine-dependent methyltransferases"/>
    <property type="match status" value="1"/>
</dbReference>
<dbReference type="InterPro" id="IPR029063">
    <property type="entry name" value="SAM-dependent_MTases_sf"/>
</dbReference>
<feature type="domain" description="Histidine-specific methyltransferase SAM-dependent" evidence="3">
    <location>
        <begin position="32"/>
        <end position="332"/>
    </location>
</feature>
<dbReference type="NCBIfam" id="TIGR03438">
    <property type="entry name" value="egtD_ergothio"/>
    <property type="match status" value="1"/>
</dbReference>
<comment type="caution">
    <text evidence="4">The sequence shown here is derived from an EMBL/GenBank/DDBJ whole genome shotgun (WGS) entry which is preliminary data.</text>
</comment>
<dbReference type="InterPro" id="IPR035094">
    <property type="entry name" value="EgtD"/>
</dbReference>
<dbReference type="EC" id="2.1.1.44" evidence="4"/>
<dbReference type="EMBL" id="SWAV01000002">
    <property type="protein sequence ID" value="TKA92002.1"/>
    <property type="molecule type" value="Genomic_DNA"/>
</dbReference>
<dbReference type="PANTHER" id="PTHR43397:SF1">
    <property type="entry name" value="ERGOTHIONEINE BIOSYNTHESIS PROTEIN 1"/>
    <property type="match status" value="1"/>
</dbReference>
<evidence type="ECO:0000313" key="5">
    <source>
        <dbReference type="Proteomes" id="UP000305198"/>
    </source>
</evidence>
<dbReference type="InterPro" id="IPR017804">
    <property type="entry name" value="MeTrfase_EgtD-like"/>
</dbReference>
<sequence length="333" mass="37699">MEHQATGPAVNIATPLPRLENLLPPDHDNEYQQLLDGLLQPQARINPKYFYDDTGCELFTRICELEEYYPTRTEAAIFERCANDISLALVNHAQWIDLGCGDCSKSRRWLQHIAPARLIGVDIAGDFLQSCLADIAHDHPELECIGVVSDFTRRLDLAELLAEDRASPPVFFYPGSSIGNFTRPDALRLLRCIRQQCGARGQLLIGIDLVKPSPILEAAYDDAEGVTAAFNLNVLSVVNQLLHADFEPANFVHQAVYDREQNRIEMRLVAKHPHRVRLGHTERHFHRGEYILTEYSHKYTTDGFSALLAEAGFHCQHLWTDPQQWFGVFLAES</sequence>
<dbReference type="Pfam" id="PF10017">
    <property type="entry name" value="Methyltransf_33"/>
    <property type="match status" value="1"/>
</dbReference>
<dbReference type="Proteomes" id="UP000305198">
    <property type="component" value="Unassembled WGS sequence"/>
</dbReference>
<dbReference type="AlphaFoldDB" id="A0A4U0YIV3"/>
<accession>A0A4U0YIV3</accession>
<evidence type="ECO:0000256" key="1">
    <source>
        <dbReference type="ARBA" id="ARBA00022603"/>
    </source>
</evidence>
<dbReference type="GO" id="GO:0032259">
    <property type="term" value="P:methylation"/>
    <property type="evidence" value="ECO:0007669"/>
    <property type="project" value="UniProtKB-KW"/>
</dbReference>
<dbReference type="Gene3D" id="3.40.50.150">
    <property type="entry name" value="Vaccinia Virus protein VP39"/>
    <property type="match status" value="1"/>
</dbReference>
<proteinExistence type="predicted"/>
<protein>
    <submittedName>
        <fullName evidence="4">L-histidine N(Alpha)-methyltransferase</fullName>
        <ecNumber evidence="4">2.1.1.44</ecNumber>
    </submittedName>
</protein>
<keyword evidence="1 4" id="KW-0489">Methyltransferase</keyword>